<feature type="domain" description="Ig-like" evidence="3">
    <location>
        <begin position="104"/>
        <end position="158"/>
    </location>
</feature>
<feature type="signal peptide" evidence="2">
    <location>
        <begin position="1"/>
        <end position="18"/>
    </location>
</feature>
<proteinExistence type="predicted"/>
<keyword evidence="2" id="KW-0732">Signal</keyword>
<dbReference type="OrthoDB" id="6376080at2759"/>
<feature type="region of interest" description="Disordered" evidence="1">
    <location>
        <begin position="60"/>
        <end position="102"/>
    </location>
</feature>
<protein>
    <recommendedName>
        <fullName evidence="3">Ig-like domain-containing protein</fullName>
    </recommendedName>
</protein>
<comment type="caution">
    <text evidence="4">The sequence shown here is derived from an EMBL/GenBank/DDBJ whole genome shotgun (WGS) entry which is preliminary data.</text>
</comment>
<dbReference type="PROSITE" id="PS50835">
    <property type="entry name" value="IG_LIKE"/>
    <property type="match status" value="1"/>
</dbReference>
<accession>A0A6A4VIE1</accession>
<evidence type="ECO:0000256" key="1">
    <source>
        <dbReference type="SAM" id="MobiDB-lite"/>
    </source>
</evidence>
<gene>
    <name evidence="4" type="ORF">FJT64_012483</name>
</gene>
<dbReference type="Gene3D" id="2.60.40.10">
    <property type="entry name" value="Immunoglobulins"/>
    <property type="match status" value="1"/>
</dbReference>
<evidence type="ECO:0000313" key="5">
    <source>
        <dbReference type="Proteomes" id="UP000440578"/>
    </source>
</evidence>
<reference evidence="4 5" key="1">
    <citation type="submission" date="2019-07" db="EMBL/GenBank/DDBJ databases">
        <title>Draft genome assembly of a fouling barnacle, Amphibalanus amphitrite (Darwin, 1854): The first reference genome for Thecostraca.</title>
        <authorList>
            <person name="Kim W."/>
        </authorList>
    </citation>
    <scope>NUCLEOTIDE SEQUENCE [LARGE SCALE GENOMIC DNA]</scope>
    <source>
        <strain evidence="4">SNU_AA5</strain>
        <tissue evidence="4">Soma without cirri and trophi</tissue>
    </source>
</reference>
<dbReference type="InterPro" id="IPR013783">
    <property type="entry name" value="Ig-like_fold"/>
</dbReference>
<dbReference type="Proteomes" id="UP000440578">
    <property type="component" value="Unassembled WGS sequence"/>
</dbReference>
<dbReference type="SUPFAM" id="SSF48726">
    <property type="entry name" value="Immunoglobulin"/>
    <property type="match status" value="1"/>
</dbReference>
<dbReference type="InterPro" id="IPR036179">
    <property type="entry name" value="Ig-like_dom_sf"/>
</dbReference>
<evidence type="ECO:0000256" key="2">
    <source>
        <dbReference type="SAM" id="SignalP"/>
    </source>
</evidence>
<dbReference type="EMBL" id="VIIS01002051">
    <property type="protein sequence ID" value="KAF0289211.1"/>
    <property type="molecule type" value="Genomic_DNA"/>
</dbReference>
<dbReference type="AlphaFoldDB" id="A0A6A4VIE1"/>
<keyword evidence="5" id="KW-1185">Reference proteome</keyword>
<feature type="compositionally biased region" description="Polar residues" evidence="1">
    <location>
        <begin position="76"/>
        <end position="86"/>
    </location>
</feature>
<evidence type="ECO:0000259" key="3">
    <source>
        <dbReference type="PROSITE" id="PS50835"/>
    </source>
</evidence>
<name>A0A6A4VIE1_AMPAM</name>
<sequence>MTPVWAACVVVVCGVVTGLRQDGAGAVTPAGPVAGSTVLGTVKGSSAVAEAVTVTGPSNVTLGAVGHEDPKPQRAVSGTDSAGATQDSEEDGARDRRALRRMSPSVTVRPLIPPVPLSTVVGLAGGEVALPCDMSHSPGDTVLIVLWYRNGSDAPVYR</sequence>
<dbReference type="InterPro" id="IPR007110">
    <property type="entry name" value="Ig-like_dom"/>
</dbReference>
<feature type="chain" id="PRO_5025532556" description="Ig-like domain-containing protein" evidence="2">
    <location>
        <begin position="19"/>
        <end position="158"/>
    </location>
</feature>
<evidence type="ECO:0000313" key="4">
    <source>
        <dbReference type="EMBL" id="KAF0289211.1"/>
    </source>
</evidence>
<organism evidence="4 5">
    <name type="scientific">Amphibalanus amphitrite</name>
    <name type="common">Striped barnacle</name>
    <name type="synonym">Balanus amphitrite</name>
    <dbReference type="NCBI Taxonomy" id="1232801"/>
    <lineage>
        <taxon>Eukaryota</taxon>
        <taxon>Metazoa</taxon>
        <taxon>Ecdysozoa</taxon>
        <taxon>Arthropoda</taxon>
        <taxon>Crustacea</taxon>
        <taxon>Multicrustacea</taxon>
        <taxon>Cirripedia</taxon>
        <taxon>Thoracica</taxon>
        <taxon>Thoracicalcarea</taxon>
        <taxon>Balanomorpha</taxon>
        <taxon>Balanoidea</taxon>
        <taxon>Balanidae</taxon>
        <taxon>Amphibalaninae</taxon>
        <taxon>Amphibalanus</taxon>
    </lineage>
</organism>